<accession>A0A2S4RTZ9</accession>
<reference evidence="2 3" key="1">
    <citation type="submission" date="2018-01" db="EMBL/GenBank/DDBJ databases">
        <title>Complete genome sequences of 14 Citrobacter spp. isolated from plant in Canada.</title>
        <authorList>
            <person name="Bhandare S.G."/>
            <person name="Colavecchio A."/>
            <person name="Jeukens J."/>
            <person name="Emond-Rheault J.-G."/>
            <person name="Freschi L."/>
            <person name="Hamel J."/>
            <person name="Kukavica-Ibrulj I."/>
            <person name="Levesque R."/>
            <person name="Goodridge L."/>
        </authorList>
    </citation>
    <scope>NUCLEOTIDE SEQUENCE [LARGE SCALE GENOMIC DNA]</scope>
    <source>
        <strain evidence="2 3">S1285</strain>
    </source>
</reference>
<evidence type="ECO:0000313" key="2">
    <source>
        <dbReference type="EMBL" id="POU63430.1"/>
    </source>
</evidence>
<feature type="region of interest" description="Disordered" evidence="1">
    <location>
        <begin position="22"/>
        <end position="43"/>
    </location>
</feature>
<gene>
    <name evidence="2" type="ORF">C3430_18735</name>
</gene>
<comment type="caution">
    <text evidence="2">The sequence shown here is derived from an EMBL/GenBank/DDBJ whole genome shotgun (WGS) entry which is preliminary data.</text>
</comment>
<organism evidence="2 3">
    <name type="scientific">Citrobacter amalonaticus</name>
    <dbReference type="NCBI Taxonomy" id="35703"/>
    <lineage>
        <taxon>Bacteria</taxon>
        <taxon>Pseudomonadati</taxon>
        <taxon>Pseudomonadota</taxon>
        <taxon>Gammaproteobacteria</taxon>
        <taxon>Enterobacterales</taxon>
        <taxon>Enterobacteriaceae</taxon>
        <taxon>Citrobacter</taxon>
    </lineage>
</organism>
<protein>
    <submittedName>
        <fullName evidence="2">Uncharacterized protein</fullName>
    </submittedName>
</protein>
<proteinExistence type="predicted"/>
<evidence type="ECO:0000313" key="3">
    <source>
        <dbReference type="Proteomes" id="UP000237003"/>
    </source>
</evidence>
<sequence length="86" mass="10119">MTAILLNSVLLFPTLDYSLQRRRPERSYEHKPGWSKEMAKSEKTSPLTDITLEKLFPEDLRVKLRYLRAENADLKKSLRKATGDRR</sequence>
<feature type="compositionally biased region" description="Basic and acidic residues" evidence="1">
    <location>
        <begin position="25"/>
        <end position="43"/>
    </location>
</feature>
<dbReference type="EMBL" id="PQLX01000007">
    <property type="protein sequence ID" value="POU63430.1"/>
    <property type="molecule type" value="Genomic_DNA"/>
</dbReference>
<dbReference type="AlphaFoldDB" id="A0A2S4RTZ9"/>
<evidence type="ECO:0000256" key="1">
    <source>
        <dbReference type="SAM" id="MobiDB-lite"/>
    </source>
</evidence>
<dbReference type="Proteomes" id="UP000237003">
    <property type="component" value="Unassembled WGS sequence"/>
</dbReference>
<name>A0A2S4RTZ9_CITAM</name>